<sequence length="65" mass="6929">MITIRNKYIVLAAGFWLGGIVLLLLGAALKSTTWAGTLLTIGIIAQALGFGFLGFAIMQSVFKKK</sequence>
<evidence type="ECO:0000313" key="3">
    <source>
        <dbReference type="Proteomes" id="UP001597469"/>
    </source>
</evidence>
<name>A0ABW5M8U7_9BACT</name>
<evidence type="ECO:0000313" key="2">
    <source>
        <dbReference type="EMBL" id="MFD2573398.1"/>
    </source>
</evidence>
<reference evidence="3" key="1">
    <citation type="journal article" date="2019" name="Int. J. Syst. Evol. Microbiol.">
        <title>The Global Catalogue of Microorganisms (GCM) 10K type strain sequencing project: providing services to taxonomists for standard genome sequencing and annotation.</title>
        <authorList>
            <consortium name="The Broad Institute Genomics Platform"/>
            <consortium name="The Broad Institute Genome Sequencing Center for Infectious Disease"/>
            <person name="Wu L."/>
            <person name="Ma J."/>
        </authorList>
    </citation>
    <scope>NUCLEOTIDE SEQUENCE [LARGE SCALE GENOMIC DNA]</scope>
    <source>
        <strain evidence="3">KCTC 42805</strain>
    </source>
</reference>
<proteinExistence type="predicted"/>
<dbReference type="EMBL" id="JBHULN010000017">
    <property type="protein sequence ID" value="MFD2573398.1"/>
    <property type="molecule type" value="Genomic_DNA"/>
</dbReference>
<organism evidence="2 3">
    <name type="scientific">Spirosoma soli</name>
    <dbReference type="NCBI Taxonomy" id="1770529"/>
    <lineage>
        <taxon>Bacteria</taxon>
        <taxon>Pseudomonadati</taxon>
        <taxon>Bacteroidota</taxon>
        <taxon>Cytophagia</taxon>
        <taxon>Cytophagales</taxon>
        <taxon>Cytophagaceae</taxon>
        <taxon>Spirosoma</taxon>
    </lineage>
</organism>
<keyword evidence="1" id="KW-0812">Transmembrane</keyword>
<keyword evidence="1" id="KW-0472">Membrane</keyword>
<protein>
    <submittedName>
        <fullName evidence="2">Uncharacterized protein</fullName>
    </submittedName>
</protein>
<evidence type="ECO:0000256" key="1">
    <source>
        <dbReference type="SAM" id="Phobius"/>
    </source>
</evidence>
<dbReference type="RefSeq" id="WP_381526017.1">
    <property type="nucleotide sequence ID" value="NZ_JBHULN010000017.1"/>
</dbReference>
<keyword evidence="3" id="KW-1185">Reference proteome</keyword>
<feature type="transmembrane region" description="Helical" evidence="1">
    <location>
        <begin position="9"/>
        <end position="29"/>
    </location>
</feature>
<comment type="caution">
    <text evidence="2">The sequence shown here is derived from an EMBL/GenBank/DDBJ whole genome shotgun (WGS) entry which is preliminary data.</text>
</comment>
<keyword evidence="1" id="KW-1133">Transmembrane helix</keyword>
<feature type="transmembrane region" description="Helical" evidence="1">
    <location>
        <begin position="35"/>
        <end position="58"/>
    </location>
</feature>
<accession>A0ABW5M8U7</accession>
<dbReference type="Proteomes" id="UP001597469">
    <property type="component" value="Unassembled WGS sequence"/>
</dbReference>
<gene>
    <name evidence="2" type="ORF">ACFSUS_22345</name>
</gene>